<evidence type="ECO:0000313" key="7">
    <source>
        <dbReference type="EMBL" id="KAE8423108.1"/>
    </source>
</evidence>
<sequence length="339" mass="37760">MFRTFRHINSENRRDILESVLPPFDRKRQGKLTRVACIHCRSKKLKCTGERNGCRRCRLKKLDCTYPRPSSSKSLSKTKDQERTSHTDRHPLAAGNHAGTAYIREPIVTNGVMMEGSADGNHKLDQMGTLDVANYFLWNESSPDEVHNLDTNTIDYLTQDASFFSIPCFRNSQPDSEKAHGAGCPPEPAFNTGTNSKSTTCSCLRQILRTFETVQLATALGLQDASEAFYSNARNTLCVQKDALASCETLLECPTCSCQSEHITMVTYINDKILTSIRELVSASSMTRSVAYKDGLIGSQSGSYSDPRDTGLEIKRWKLDNEDEMQAGEDCYGIPVVLS</sequence>
<feature type="region of interest" description="Disordered" evidence="5">
    <location>
        <begin position="176"/>
        <end position="196"/>
    </location>
</feature>
<keyword evidence="1" id="KW-0805">Transcription regulation</keyword>
<dbReference type="Pfam" id="PF00172">
    <property type="entry name" value="Zn_clus"/>
    <property type="match status" value="1"/>
</dbReference>
<dbReference type="PANTHER" id="PTHR31668:SF4">
    <property type="entry name" value="TRANSCRIPTIONAL ACTIVATOR PROTEIN DAL81"/>
    <property type="match status" value="1"/>
</dbReference>
<proteinExistence type="predicted"/>
<dbReference type="InterPro" id="IPR036864">
    <property type="entry name" value="Zn2-C6_fun-type_DNA-bd_sf"/>
</dbReference>
<dbReference type="SUPFAM" id="SSF57701">
    <property type="entry name" value="Zn2/Cys6 DNA-binding domain"/>
    <property type="match status" value="1"/>
</dbReference>
<evidence type="ECO:0000256" key="1">
    <source>
        <dbReference type="ARBA" id="ARBA00023015"/>
    </source>
</evidence>
<keyword evidence="3" id="KW-0804">Transcription</keyword>
<protein>
    <recommendedName>
        <fullName evidence="6">Zn(2)-C6 fungal-type domain-containing protein</fullName>
    </recommendedName>
</protein>
<dbReference type="CDD" id="cd00067">
    <property type="entry name" value="GAL4"/>
    <property type="match status" value="1"/>
</dbReference>
<evidence type="ECO:0000256" key="2">
    <source>
        <dbReference type="ARBA" id="ARBA00023125"/>
    </source>
</evidence>
<dbReference type="PROSITE" id="PS50048">
    <property type="entry name" value="ZN2_CY6_FUNGAL_2"/>
    <property type="match status" value="1"/>
</dbReference>
<dbReference type="EMBL" id="ML735690">
    <property type="protein sequence ID" value="KAE8423108.1"/>
    <property type="molecule type" value="Genomic_DNA"/>
</dbReference>
<keyword evidence="8" id="KW-1185">Reference proteome</keyword>
<dbReference type="Proteomes" id="UP000325395">
    <property type="component" value="Unassembled WGS sequence"/>
</dbReference>
<dbReference type="SMART" id="SM00066">
    <property type="entry name" value="GAL4"/>
    <property type="match status" value="1"/>
</dbReference>
<dbReference type="InterPro" id="IPR050797">
    <property type="entry name" value="Carb_Metab_Trans_Reg"/>
</dbReference>
<organism evidence="7 8">
    <name type="scientific">Aspergillus pseudocaelatus</name>
    <dbReference type="NCBI Taxonomy" id="1825620"/>
    <lineage>
        <taxon>Eukaryota</taxon>
        <taxon>Fungi</taxon>
        <taxon>Dikarya</taxon>
        <taxon>Ascomycota</taxon>
        <taxon>Pezizomycotina</taxon>
        <taxon>Eurotiomycetes</taxon>
        <taxon>Eurotiomycetidae</taxon>
        <taxon>Eurotiales</taxon>
        <taxon>Aspergillaceae</taxon>
        <taxon>Aspergillus</taxon>
        <taxon>Aspergillus subgen. Circumdati</taxon>
    </lineage>
</organism>
<feature type="compositionally biased region" description="Basic and acidic residues" evidence="5">
    <location>
        <begin position="77"/>
        <end position="91"/>
    </location>
</feature>
<accession>A0ABQ6X2P4</accession>
<feature type="region of interest" description="Disordered" evidence="5">
    <location>
        <begin position="67"/>
        <end position="95"/>
    </location>
</feature>
<name>A0ABQ6X2P4_9EURO</name>
<dbReference type="PANTHER" id="PTHR31668">
    <property type="entry name" value="GLUCOSE TRANSPORT TRANSCRIPTION REGULATOR RGT1-RELATED-RELATED"/>
    <property type="match status" value="1"/>
</dbReference>
<evidence type="ECO:0000259" key="6">
    <source>
        <dbReference type="PROSITE" id="PS50048"/>
    </source>
</evidence>
<dbReference type="InterPro" id="IPR001138">
    <property type="entry name" value="Zn2Cys6_DnaBD"/>
</dbReference>
<keyword evidence="2" id="KW-0238">DNA-binding</keyword>
<reference evidence="7 8" key="1">
    <citation type="submission" date="2019-04" db="EMBL/GenBank/DDBJ databases">
        <authorList>
            <consortium name="DOE Joint Genome Institute"/>
            <person name="Mondo S."/>
            <person name="Kjaerbolling I."/>
            <person name="Vesth T."/>
            <person name="Frisvad J.C."/>
            <person name="Nybo J.L."/>
            <person name="Theobald S."/>
            <person name="Kildgaard S."/>
            <person name="Isbrandt T."/>
            <person name="Kuo A."/>
            <person name="Sato A."/>
            <person name="Lyhne E.K."/>
            <person name="Kogle M.E."/>
            <person name="Wiebenga A."/>
            <person name="Kun R.S."/>
            <person name="Lubbers R.J."/>
            <person name="Makela M.R."/>
            <person name="Barry K."/>
            <person name="Chovatia M."/>
            <person name="Clum A."/>
            <person name="Daum C."/>
            <person name="Haridas S."/>
            <person name="He G."/>
            <person name="LaButti K."/>
            <person name="Lipzen A."/>
            <person name="Riley R."/>
            <person name="Salamov A."/>
            <person name="Simmons B.A."/>
            <person name="Magnuson J.K."/>
            <person name="Henrissat B."/>
            <person name="Mortensen U.H."/>
            <person name="Larsen T.O."/>
            <person name="Devries R.P."/>
            <person name="Grigoriev I.V."/>
            <person name="Machida M."/>
            <person name="Baker S.E."/>
            <person name="Andersen M.R."/>
            <person name="Cantor M.N."/>
            <person name="Hua S.X."/>
        </authorList>
    </citation>
    <scope>NUCLEOTIDE SEQUENCE [LARGE SCALE GENOMIC DNA]</scope>
    <source>
        <strain evidence="7 8">CBS 117616</strain>
    </source>
</reference>
<evidence type="ECO:0000256" key="3">
    <source>
        <dbReference type="ARBA" id="ARBA00023163"/>
    </source>
</evidence>
<dbReference type="PROSITE" id="PS00463">
    <property type="entry name" value="ZN2_CY6_FUNGAL_1"/>
    <property type="match status" value="1"/>
</dbReference>
<evidence type="ECO:0000313" key="8">
    <source>
        <dbReference type="Proteomes" id="UP000325395"/>
    </source>
</evidence>
<evidence type="ECO:0000256" key="4">
    <source>
        <dbReference type="ARBA" id="ARBA00023242"/>
    </source>
</evidence>
<dbReference type="Gene3D" id="4.10.240.10">
    <property type="entry name" value="Zn(2)-C6 fungal-type DNA-binding domain"/>
    <property type="match status" value="1"/>
</dbReference>
<keyword evidence="4" id="KW-0539">Nucleus</keyword>
<evidence type="ECO:0000256" key="5">
    <source>
        <dbReference type="SAM" id="MobiDB-lite"/>
    </source>
</evidence>
<feature type="domain" description="Zn(2)-C6 fungal-type" evidence="6">
    <location>
        <begin position="36"/>
        <end position="66"/>
    </location>
</feature>
<gene>
    <name evidence="7" type="ORF">BDV36DRAFT_290584</name>
</gene>